<keyword evidence="7" id="KW-1185">Reference proteome</keyword>
<sequence length="127" mass="15050">MSGTWRKKLVLINYRNQRFLQREIEKGELDGKVAVQGKRVSTLYTGKVFESNLEEAPLRFRLAGDKRRLIIPPSLGYMIHFQHNIYYKLTCFCFSCDINRYSEEELKKEDVPKNLWLVYEVDAVKVK</sequence>
<keyword evidence="3" id="KW-0697">Rotamase</keyword>
<gene>
    <name evidence="5" type="ORF">HID58_094026</name>
    <name evidence="6" type="ORF">HID58_094028</name>
</gene>
<comment type="caution">
    <text evidence="5">The sequence shown here is derived from an EMBL/GenBank/DDBJ whole genome shotgun (WGS) entry which is preliminary data.</text>
</comment>
<evidence type="ECO:0000256" key="2">
    <source>
        <dbReference type="ARBA" id="ARBA00013194"/>
    </source>
</evidence>
<evidence type="ECO:0000256" key="1">
    <source>
        <dbReference type="ARBA" id="ARBA00000971"/>
    </source>
</evidence>
<evidence type="ECO:0000313" key="5">
    <source>
        <dbReference type="EMBL" id="KAH0852430.1"/>
    </source>
</evidence>
<dbReference type="EC" id="5.2.1.8" evidence="2"/>
<name>A0ABQ7X923_BRANA</name>
<accession>A0ABQ7X923</accession>
<dbReference type="SUPFAM" id="SSF54534">
    <property type="entry name" value="FKBP-like"/>
    <property type="match status" value="1"/>
</dbReference>
<comment type="catalytic activity">
    <reaction evidence="1">
        <text>[protein]-peptidylproline (omega=180) = [protein]-peptidylproline (omega=0)</text>
        <dbReference type="Rhea" id="RHEA:16237"/>
        <dbReference type="Rhea" id="RHEA-COMP:10747"/>
        <dbReference type="Rhea" id="RHEA-COMP:10748"/>
        <dbReference type="ChEBI" id="CHEBI:83833"/>
        <dbReference type="ChEBI" id="CHEBI:83834"/>
        <dbReference type="EC" id="5.2.1.8"/>
    </reaction>
</comment>
<organism evidence="5 7">
    <name type="scientific">Brassica napus</name>
    <name type="common">Rape</name>
    <dbReference type="NCBI Taxonomy" id="3708"/>
    <lineage>
        <taxon>Eukaryota</taxon>
        <taxon>Viridiplantae</taxon>
        <taxon>Streptophyta</taxon>
        <taxon>Embryophyta</taxon>
        <taxon>Tracheophyta</taxon>
        <taxon>Spermatophyta</taxon>
        <taxon>Magnoliopsida</taxon>
        <taxon>eudicotyledons</taxon>
        <taxon>Gunneridae</taxon>
        <taxon>Pentapetalae</taxon>
        <taxon>rosids</taxon>
        <taxon>malvids</taxon>
        <taxon>Brassicales</taxon>
        <taxon>Brassicaceae</taxon>
        <taxon>Brassiceae</taxon>
        <taxon>Brassica</taxon>
    </lineage>
</organism>
<evidence type="ECO:0000256" key="3">
    <source>
        <dbReference type="ARBA" id="ARBA00023110"/>
    </source>
</evidence>
<evidence type="ECO:0000256" key="4">
    <source>
        <dbReference type="ARBA" id="ARBA00023235"/>
    </source>
</evidence>
<dbReference type="PANTHER" id="PTHR43811">
    <property type="entry name" value="FKBP-TYPE PEPTIDYL-PROLYL CIS-TRANS ISOMERASE FKPA"/>
    <property type="match status" value="1"/>
</dbReference>
<dbReference type="EMBL" id="JAGKQM010001083">
    <property type="protein sequence ID" value="KAH0852432.1"/>
    <property type="molecule type" value="Genomic_DNA"/>
</dbReference>
<evidence type="ECO:0000313" key="7">
    <source>
        <dbReference type="Proteomes" id="UP000824890"/>
    </source>
</evidence>
<proteinExistence type="predicted"/>
<reference evidence="5 7" key="1">
    <citation type="submission" date="2021-05" db="EMBL/GenBank/DDBJ databases">
        <title>Genome Assembly of Synthetic Allotetraploid Brassica napus Reveals Homoeologous Exchanges between Subgenomes.</title>
        <authorList>
            <person name="Davis J.T."/>
        </authorList>
    </citation>
    <scope>NUCLEOTIDE SEQUENCE [LARGE SCALE GENOMIC DNA]</scope>
    <source>
        <strain evidence="7">cv. Da-Ae</strain>
        <tissue evidence="5">Seedling</tissue>
    </source>
</reference>
<keyword evidence="4" id="KW-0413">Isomerase</keyword>
<protein>
    <recommendedName>
        <fullName evidence="2">peptidylprolyl isomerase</fullName>
        <ecNumber evidence="2">5.2.1.8</ecNumber>
    </recommendedName>
</protein>
<dbReference type="PANTHER" id="PTHR43811:SF48">
    <property type="entry name" value="PEPTIDYL-PROLYL CIS-TRANS ISOMERASE FKBP43"/>
    <property type="match status" value="1"/>
</dbReference>
<dbReference type="Proteomes" id="UP000824890">
    <property type="component" value="Unassembled WGS sequence"/>
</dbReference>
<dbReference type="EMBL" id="JAGKQM010001083">
    <property type="protein sequence ID" value="KAH0852430.1"/>
    <property type="molecule type" value="Genomic_DNA"/>
</dbReference>
<evidence type="ECO:0000313" key="6">
    <source>
        <dbReference type="EMBL" id="KAH0852432.1"/>
    </source>
</evidence>